<dbReference type="GO" id="GO:0005576">
    <property type="term" value="C:extracellular region"/>
    <property type="evidence" value="ECO:0007669"/>
    <property type="project" value="UniProtKB-SubCell"/>
</dbReference>
<keyword evidence="4" id="KW-0732">Signal</keyword>
<evidence type="ECO:0000256" key="2">
    <source>
        <dbReference type="ARBA" id="ARBA00004613"/>
    </source>
</evidence>
<evidence type="ECO:0000256" key="5">
    <source>
        <dbReference type="ARBA" id="ARBA00023180"/>
    </source>
</evidence>
<accession>A0A2Z7DFC3</accession>
<feature type="domain" description="DUF642" evidence="7">
    <location>
        <begin position="191"/>
        <end position="355"/>
    </location>
</feature>
<evidence type="ECO:0000256" key="3">
    <source>
        <dbReference type="ARBA" id="ARBA00022525"/>
    </source>
</evidence>
<name>A0A2Z7DFC3_9LAMI</name>
<feature type="domain" description="DUF642" evidence="7">
    <location>
        <begin position="11"/>
        <end position="184"/>
    </location>
</feature>
<feature type="non-terminal residue" evidence="8">
    <location>
        <position position="1"/>
    </location>
</feature>
<comment type="subcellular location">
    <subcellularLocation>
        <location evidence="1">Cell envelope</location>
    </subcellularLocation>
    <subcellularLocation>
        <location evidence="2">Secreted</location>
    </subcellularLocation>
</comment>
<dbReference type="Proteomes" id="UP000250235">
    <property type="component" value="Unassembled WGS sequence"/>
</dbReference>
<proteinExistence type="predicted"/>
<evidence type="ECO:0000259" key="7">
    <source>
        <dbReference type="Pfam" id="PF04862"/>
    </source>
</evidence>
<sequence>LMTSLRYAAVILRNPDFEIPPVNITENATSQFLLLHEQQNTIPGWSFNGTVWYVTPAANLSLPGNGHAIQLGENGQINQTFKGTDDYSEYILTFTLAAQSENCFNNFTAVNVTVLDPESDDDRTQVFSLGRNLSRKLWISYGFYLGSWGSKTDSINLEIKSVAFHNLEPNVTSCWPVVDNFILKINGNDNMIANGDFEIGPAVAKNSSEGILVNEGPKSYYTPLQQWKILGTVRYIDSRHFKVPHGNAAIELFSGSSGIRADFVSEMKQTYTLNFTIGDANDSCVGELIVFLQVGYDVMNYTFQSSGTGSAASRHSMSFGISSEWSRDTSIVFYRFNETWSSDGVLCGPVLDNISLYRLTSSSNSNPRKMELWYGHGFAICSLVLGLMILVYGW</sequence>
<protein>
    <recommendedName>
        <fullName evidence="7">DUF642 domain-containing protein</fullName>
    </recommendedName>
</protein>
<keyword evidence="6" id="KW-1133">Transmembrane helix</keyword>
<evidence type="ECO:0000313" key="9">
    <source>
        <dbReference type="Proteomes" id="UP000250235"/>
    </source>
</evidence>
<keyword evidence="6" id="KW-0472">Membrane</keyword>
<keyword evidence="3" id="KW-0964">Secreted</keyword>
<dbReference type="PANTHER" id="PTHR31265">
    <property type="entry name" value="OS02G0527500 PROTEIN-RELATED"/>
    <property type="match status" value="1"/>
</dbReference>
<gene>
    <name evidence="8" type="ORF">F511_33115</name>
</gene>
<dbReference type="AlphaFoldDB" id="A0A2Z7DFC3"/>
<evidence type="ECO:0000256" key="6">
    <source>
        <dbReference type="SAM" id="Phobius"/>
    </source>
</evidence>
<dbReference type="InterPro" id="IPR052437">
    <property type="entry name" value="Pectin_Meth_Modulator"/>
</dbReference>
<evidence type="ECO:0000256" key="4">
    <source>
        <dbReference type="ARBA" id="ARBA00022729"/>
    </source>
</evidence>
<evidence type="ECO:0000256" key="1">
    <source>
        <dbReference type="ARBA" id="ARBA00004196"/>
    </source>
</evidence>
<organism evidence="8 9">
    <name type="scientific">Dorcoceras hygrometricum</name>
    <dbReference type="NCBI Taxonomy" id="472368"/>
    <lineage>
        <taxon>Eukaryota</taxon>
        <taxon>Viridiplantae</taxon>
        <taxon>Streptophyta</taxon>
        <taxon>Embryophyta</taxon>
        <taxon>Tracheophyta</taxon>
        <taxon>Spermatophyta</taxon>
        <taxon>Magnoliopsida</taxon>
        <taxon>eudicotyledons</taxon>
        <taxon>Gunneridae</taxon>
        <taxon>Pentapetalae</taxon>
        <taxon>asterids</taxon>
        <taxon>lamiids</taxon>
        <taxon>Lamiales</taxon>
        <taxon>Gesneriaceae</taxon>
        <taxon>Didymocarpoideae</taxon>
        <taxon>Trichosporeae</taxon>
        <taxon>Loxocarpinae</taxon>
        <taxon>Dorcoceras</taxon>
    </lineage>
</organism>
<keyword evidence="9" id="KW-1185">Reference proteome</keyword>
<dbReference type="EMBL" id="KQ987268">
    <property type="protein sequence ID" value="KZV57714.1"/>
    <property type="molecule type" value="Genomic_DNA"/>
</dbReference>
<keyword evidence="6" id="KW-0812">Transmembrane</keyword>
<dbReference type="InterPro" id="IPR006946">
    <property type="entry name" value="DGR2-like_dom"/>
</dbReference>
<dbReference type="PANTHER" id="PTHR31265:SF28">
    <property type="entry name" value="EMB|CAB87702.1"/>
    <property type="match status" value="1"/>
</dbReference>
<reference evidence="8 9" key="1">
    <citation type="journal article" date="2015" name="Proc. Natl. Acad. Sci. U.S.A.">
        <title>The resurrection genome of Boea hygrometrica: A blueprint for survival of dehydration.</title>
        <authorList>
            <person name="Xiao L."/>
            <person name="Yang G."/>
            <person name="Zhang L."/>
            <person name="Yang X."/>
            <person name="Zhao S."/>
            <person name="Ji Z."/>
            <person name="Zhou Q."/>
            <person name="Hu M."/>
            <person name="Wang Y."/>
            <person name="Chen M."/>
            <person name="Xu Y."/>
            <person name="Jin H."/>
            <person name="Xiao X."/>
            <person name="Hu G."/>
            <person name="Bao F."/>
            <person name="Hu Y."/>
            <person name="Wan P."/>
            <person name="Li L."/>
            <person name="Deng X."/>
            <person name="Kuang T."/>
            <person name="Xiang C."/>
            <person name="Zhu J.K."/>
            <person name="Oliver M.J."/>
            <person name="He Y."/>
        </authorList>
    </citation>
    <scope>NUCLEOTIDE SEQUENCE [LARGE SCALE GENOMIC DNA]</scope>
    <source>
        <strain evidence="9">cv. XS01</strain>
    </source>
</reference>
<keyword evidence="5" id="KW-0325">Glycoprotein</keyword>
<feature type="transmembrane region" description="Helical" evidence="6">
    <location>
        <begin position="372"/>
        <end position="392"/>
    </location>
</feature>
<dbReference type="OrthoDB" id="1895088at2759"/>
<evidence type="ECO:0000313" key="8">
    <source>
        <dbReference type="EMBL" id="KZV57714.1"/>
    </source>
</evidence>
<dbReference type="Pfam" id="PF04862">
    <property type="entry name" value="DUF642"/>
    <property type="match status" value="2"/>
</dbReference>